<dbReference type="GO" id="GO:0015627">
    <property type="term" value="C:type II protein secretion system complex"/>
    <property type="evidence" value="ECO:0007669"/>
    <property type="project" value="InterPro"/>
</dbReference>
<reference evidence="11 12" key="1">
    <citation type="journal article" date="2015" name="Genome Biol. Evol.">
        <title>The Dynamics of Genetic Interactions between Vibrio metoecus and Vibrio cholerae, Two Close Relatives Co-Occurring in the Environment.</title>
        <authorList>
            <person name="Orata F.D."/>
            <person name="Kirchberger P.C."/>
            <person name="Meheust R."/>
            <person name="Barlow E.J."/>
            <person name="Tarr C.L."/>
            <person name="Boucher Y."/>
        </authorList>
    </citation>
    <scope>NUCLEOTIDE SEQUENCE [LARGE SCALE GENOMIC DNA]</scope>
    <source>
        <strain evidence="11 12">08-2459</strain>
    </source>
</reference>
<evidence type="ECO:0000256" key="6">
    <source>
        <dbReference type="ARBA" id="ARBA00022519"/>
    </source>
</evidence>
<comment type="caution">
    <text evidence="11">The sequence shown here is derived from an EMBL/GenBank/DDBJ whole genome shotgun (WGS) entry which is preliminary data.</text>
</comment>
<evidence type="ECO:0000256" key="1">
    <source>
        <dbReference type="ARBA" id="ARBA00004533"/>
    </source>
</evidence>
<evidence type="ECO:0000313" key="11">
    <source>
        <dbReference type="EMBL" id="KQA24367.1"/>
    </source>
</evidence>
<evidence type="ECO:0000256" key="7">
    <source>
        <dbReference type="ARBA" id="ARBA00022692"/>
    </source>
</evidence>
<name>A0A0Q0JTZ5_VIBMT</name>
<dbReference type="InterPro" id="IPR000645">
    <property type="entry name" value="T2SS_GspN_CS"/>
</dbReference>
<dbReference type="GO" id="GO:0005886">
    <property type="term" value="C:plasma membrane"/>
    <property type="evidence" value="ECO:0007669"/>
    <property type="project" value="UniProtKB-SubCell"/>
</dbReference>
<dbReference type="EMBL" id="LCUF01000003">
    <property type="protein sequence ID" value="KQA24367.1"/>
    <property type="molecule type" value="Genomic_DNA"/>
</dbReference>
<evidence type="ECO:0000256" key="10">
    <source>
        <dbReference type="ARBA" id="ARBA00030772"/>
    </source>
</evidence>
<evidence type="ECO:0000256" key="8">
    <source>
        <dbReference type="ARBA" id="ARBA00022927"/>
    </source>
</evidence>
<protein>
    <recommendedName>
        <fullName evidence="3">Type II secretion system protein N</fullName>
    </recommendedName>
    <alternativeName>
        <fullName evidence="10">General secretion pathway protein N</fullName>
    </alternativeName>
</protein>
<keyword evidence="7" id="KW-0812">Transmembrane</keyword>
<comment type="subcellular location">
    <subcellularLocation>
        <location evidence="1">Cell inner membrane</location>
    </subcellularLocation>
</comment>
<comment type="similarity">
    <text evidence="2">Belongs to the GSP N family.</text>
</comment>
<evidence type="ECO:0000256" key="3">
    <source>
        <dbReference type="ARBA" id="ARBA00021563"/>
    </source>
</evidence>
<dbReference type="GO" id="GO:0015628">
    <property type="term" value="P:protein secretion by the type II secretion system"/>
    <property type="evidence" value="ECO:0007669"/>
    <property type="project" value="InterPro"/>
</dbReference>
<accession>A0A0Q0JTZ5</accession>
<dbReference type="PROSITE" id="PS01142">
    <property type="entry name" value="T2SP_N"/>
    <property type="match status" value="1"/>
</dbReference>
<dbReference type="AlphaFoldDB" id="A0A0Q0JTZ5"/>
<keyword evidence="4" id="KW-0813">Transport</keyword>
<evidence type="ECO:0000313" key="12">
    <source>
        <dbReference type="Proteomes" id="UP000053724"/>
    </source>
</evidence>
<proteinExistence type="inferred from homology"/>
<evidence type="ECO:0000256" key="4">
    <source>
        <dbReference type="ARBA" id="ARBA00022448"/>
    </source>
</evidence>
<gene>
    <name evidence="11" type="ORF">AAY55_04310</name>
</gene>
<keyword evidence="5" id="KW-1003">Cell membrane</keyword>
<keyword evidence="8" id="KW-0653">Protein transport</keyword>
<evidence type="ECO:0000256" key="9">
    <source>
        <dbReference type="ARBA" id="ARBA00023136"/>
    </source>
</evidence>
<dbReference type="Proteomes" id="UP000053724">
    <property type="component" value="Unassembled WGS sequence"/>
</dbReference>
<dbReference type="InterPro" id="IPR022792">
    <property type="entry name" value="T2SS_protein-GspN"/>
</dbReference>
<sequence>MKRAVGYGLLFSTVLMTSVVVHLPAQVALSPLPLPEGLELNGVEGTLWQGKSAQVRWQGMNLGDLNWDLHLSALLMAQLEADVRFGRGSNMQLRGKGVLGMGINGPYAQDFLLSLPASQAVPWLPLPFPLMAQGQLELTVQQYRFGDPYCQQATGNLVWSAAQVESPLGALDLGTVVSDFSCQESVLNLQGGQKTVGRLSSEFSLNLQPDSRYQAQAWFKPEAGFPESLNEPLKWLPQPDGQGRYQFNQQGQL</sequence>
<dbReference type="PATRIC" id="fig|1481663.8.peg.3248"/>
<evidence type="ECO:0000256" key="2">
    <source>
        <dbReference type="ARBA" id="ARBA00007208"/>
    </source>
</evidence>
<keyword evidence="6" id="KW-0997">Cell inner membrane</keyword>
<evidence type="ECO:0000256" key="5">
    <source>
        <dbReference type="ARBA" id="ARBA00022475"/>
    </source>
</evidence>
<dbReference type="Pfam" id="PF01203">
    <property type="entry name" value="T2SSN"/>
    <property type="match status" value="1"/>
</dbReference>
<organism evidence="11 12">
    <name type="scientific">Vibrio metoecus</name>
    <dbReference type="NCBI Taxonomy" id="1481663"/>
    <lineage>
        <taxon>Bacteria</taxon>
        <taxon>Pseudomonadati</taxon>
        <taxon>Pseudomonadota</taxon>
        <taxon>Gammaproteobacteria</taxon>
        <taxon>Vibrionales</taxon>
        <taxon>Vibrionaceae</taxon>
        <taxon>Vibrio</taxon>
    </lineage>
</organism>
<keyword evidence="9" id="KW-0472">Membrane</keyword>